<evidence type="ECO:0000313" key="3">
    <source>
        <dbReference type="EMBL" id="KAK4504425.1"/>
    </source>
</evidence>
<protein>
    <recommendedName>
        <fullName evidence="5">Aromatic prenyltransferase</fullName>
    </recommendedName>
</protein>
<sequence>MAPYIEAIHEATDAGLVESDTTSTSPDSCNDVVTCDASVGDSINNDAQLAIYNAVSRFLPPGNEHEAFWWKLVGRHFAIMMHEADYSIERQIELLQFHRFRIIPLLGPRPTSSTPWFRSRVAPGAGDGTPIGYSWKWSVGGGKPTLRHYMEPLGELTGTPADTLNEVAPKHFLMQLASDFRQTDLDAFWKYADHLRPSALDAGTRGKYIASAVLLGLEMPAESNRVDVMAGLIVKVPDQVKTLLPSIIPSALKDVFGDNVSLASLEVAREFIDNDPHLSVNGTMAVDCVSKEKSRFKFYTMNTGTSFEHIKDVMTLGGRKHVASKVLDQLQELWYGLKGLPSDYPVSSELPGFKLSSGQNGTAQVGNTSGLSFYFDLHPKLSLPDVKMQVDMSKHADSDWAAAAVVVDFLRRHGQARYAQAYLNVLQSLVCTEELKSKRGILAYFSFSIKHDEVEIKRIDVMSIMNA</sequence>
<dbReference type="EMBL" id="JAXOVC010000003">
    <property type="protein sequence ID" value="KAK4504425.1"/>
    <property type="molecule type" value="Genomic_DNA"/>
</dbReference>
<dbReference type="InterPro" id="IPR017795">
    <property type="entry name" value="ABBA_NscD-like"/>
</dbReference>
<dbReference type="PANTHER" id="PTHR40627:SF4">
    <property type="entry name" value="PRENYLTRANSFERASE ASQH1-RELATED"/>
    <property type="match status" value="1"/>
</dbReference>
<name>A0ABR0ESH5_ZASCE</name>
<proteinExistence type="inferred from homology"/>
<reference evidence="3 4" key="1">
    <citation type="journal article" date="2023" name="G3 (Bethesda)">
        <title>A chromosome-level genome assembly of Zasmidium syzygii isolated from banana leaves.</title>
        <authorList>
            <person name="van Westerhoven A.C."/>
            <person name="Mehrabi R."/>
            <person name="Talebi R."/>
            <person name="Steentjes M.B.F."/>
            <person name="Corcolon B."/>
            <person name="Chong P.A."/>
            <person name="Kema G.H.J."/>
            <person name="Seidl M.F."/>
        </authorList>
    </citation>
    <scope>NUCLEOTIDE SEQUENCE [LARGE SCALE GENOMIC DNA]</scope>
    <source>
        <strain evidence="3 4">P124</strain>
    </source>
</reference>
<dbReference type="NCBIfam" id="TIGR03429">
    <property type="entry name" value="arom_pren_DMATS"/>
    <property type="match status" value="1"/>
</dbReference>
<dbReference type="Pfam" id="PF11991">
    <property type="entry name" value="Trp_DMAT"/>
    <property type="match status" value="1"/>
</dbReference>
<evidence type="ECO:0000256" key="1">
    <source>
        <dbReference type="ARBA" id="ARBA00010209"/>
    </source>
</evidence>
<accession>A0ABR0ESH5</accession>
<evidence type="ECO:0000313" key="4">
    <source>
        <dbReference type="Proteomes" id="UP001305779"/>
    </source>
</evidence>
<comment type="caution">
    <text evidence="3">The sequence shown here is derived from an EMBL/GenBank/DDBJ whole genome shotgun (WGS) entry which is preliminary data.</text>
</comment>
<comment type="similarity">
    <text evidence="1">Belongs to the tryptophan dimethylallyltransferase family.</text>
</comment>
<keyword evidence="4" id="KW-1185">Reference proteome</keyword>
<gene>
    <name evidence="3" type="ORF">PRZ48_005341</name>
</gene>
<keyword evidence="2" id="KW-0808">Transferase</keyword>
<dbReference type="PANTHER" id="PTHR40627">
    <property type="entry name" value="INDOLE PRENYLTRANSFERASE TDIB-RELATED"/>
    <property type="match status" value="1"/>
</dbReference>
<evidence type="ECO:0000256" key="2">
    <source>
        <dbReference type="ARBA" id="ARBA00022679"/>
    </source>
</evidence>
<organism evidence="3 4">
    <name type="scientific">Zasmidium cellare</name>
    <name type="common">Wine cellar mold</name>
    <name type="synonym">Racodium cellare</name>
    <dbReference type="NCBI Taxonomy" id="395010"/>
    <lineage>
        <taxon>Eukaryota</taxon>
        <taxon>Fungi</taxon>
        <taxon>Dikarya</taxon>
        <taxon>Ascomycota</taxon>
        <taxon>Pezizomycotina</taxon>
        <taxon>Dothideomycetes</taxon>
        <taxon>Dothideomycetidae</taxon>
        <taxon>Mycosphaerellales</taxon>
        <taxon>Mycosphaerellaceae</taxon>
        <taxon>Zasmidium</taxon>
    </lineage>
</organism>
<dbReference type="Proteomes" id="UP001305779">
    <property type="component" value="Unassembled WGS sequence"/>
</dbReference>
<evidence type="ECO:0008006" key="5">
    <source>
        <dbReference type="Google" id="ProtNLM"/>
    </source>
</evidence>
<dbReference type="CDD" id="cd13929">
    <property type="entry name" value="PT-DMATS_CymD"/>
    <property type="match status" value="1"/>
</dbReference>